<dbReference type="NCBIfam" id="TIGR01733">
    <property type="entry name" value="AA-adenyl-dom"/>
    <property type="match status" value="2"/>
</dbReference>
<dbReference type="PROSITE" id="PS00455">
    <property type="entry name" value="AMP_BINDING"/>
    <property type="match status" value="2"/>
</dbReference>
<feature type="domain" description="Carrier" evidence="8">
    <location>
        <begin position="2572"/>
        <end position="2646"/>
    </location>
</feature>
<dbReference type="InterPro" id="IPR020845">
    <property type="entry name" value="AMP-binding_CS"/>
</dbReference>
<dbReference type="FunFam" id="3.30.300.30:FF:000010">
    <property type="entry name" value="Enterobactin synthetase component F"/>
    <property type="match status" value="2"/>
</dbReference>
<dbReference type="Proteomes" id="UP000647172">
    <property type="component" value="Unassembled WGS sequence"/>
</dbReference>
<name>A0A919MLW9_9ACTN</name>
<dbReference type="GO" id="GO:0031177">
    <property type="term" value="F:phosphopantetheine binding"/>
    <property type="evidence" value="ECO:0007669"/>
    <property type="project" value="InterPro"/>
</dbReference>
<keyword evidence="5" id="KW-0677">Repeat</keyword>
<reference evidence="9" key="1">
    <citation type="submission" date="2021-01" db="EMBL/GenBank/DDBJ databases">
        <title>Whole genome shotgun sequence of Actinoplanes nipponensis NBRC 14063.</title>
        <authorList>
            <person name="Komaki H."/>
            <person name="Tamura T."/>
        </authorList>
    </citation>
    <scope>NUCLEOTIDE SEQUENCE</scope>
    <source>
        <strain evidence="9">NBRC 14063</strain>
    </source>
</reference>
<dbReference type="Gene3D" id="3.40.50.980">
    <property type="match status" value="4"/>
</dbReference>
<dbReference type="Pfam" id="PF00501">
    <property type="entry name" value="AMP-binding"/>
    <property type="match status" value="2"/>
</dbReference>
<keyword evidence="10" id="KW-1185">Reference proteome</keyword>
<dbReference type="FunFam" id="1.10.1200.10:FF:000005">
    <property type="entry name" value="Nonribosomal peptide synthetase 1"/>
    <property type="match status" value="1"/>
</dbReference>
<keyword evidence="6" id="KW-0045">Antibiotic biosynthesis</keyword>
<dbReference type="CDD" id="cd19540">
    <property type="entry name" value="LCL_NRPS-like"/>
    <property type="match status" value="2"/>
</dbReference>
<dbReference type="InterPro" id="IPR020806">
    <property type="entry name" value="PKS_PP-bd"/>
</dbReference>
<gene>
    <name evidence="9" type="ORF">Ani05nite_79430</name>
</gene>
<dbReference type="InterPro" id="IPR009081">
    <property type="entry name" value="PP-bd_ACP"/>
</dbReference>
<comment type="similarity">
    <text evidence="2">Belongs to the ATP-dependent AMP-binding enzyme family.</text>
</comment>
<dbReference type="InterPro" id="IPR010071">
    <property type="entry name" value="AA_adenyl_dom"/>
</dbReference>
<organism evidence="9 10">
    <name type="scientific">Actinoplanes nipponensis</name>
    <dbReference type="NCBI Taxonomy" id="135950"/>
    <lineage>
        <taxon>Bacteria</taxon>
        <taxon>Bacillati</taxon>
        <taxon>Actinomycetota</taxon>
        <taxon>Actinomycetes</taxon>
        <taxon>Micromonosporales</taxon>
        <taxon>Micromonosporaceae</taxon>
        <taxon>Actinoplanes</taxon>
    </lineage>
</organism>
<dbReference type="InterPro" id="IPR010060">
    <property type="entry name" value="NRPS_synth"/>
</dbReference>
<evidence type="ECO:0000256" key="4">
    <source>
        <dbReference type="ARBA" id="ARBA00022553"/>
    </source>
</evidence>
<dbReference type="GO" id="GO:0003824">
    <property type="term" value="F:catalytic activity"/>
    <property type="evidence" value="ECO:0007669"/>
    <property type="project" value="InterPro"/>
</dbReference>
<dbReference type="GO" id="GO:0043041">
    <property type="term" value="P:amino acid activation for nonribosomal peptide biosynthetic process"/>
    <property type="evidence" value="ECO:0007669"/>
    <property type="project" value="TreeGrafter"/>
</dbReference>
<keyword evidence="4" id="KW-0597">Phosphoprotein</keyword>
<dbReference type="Gene3D" id="3.30.300.30">
    <property type="match status" value="2"/>
</dbReference>
<dbReference type="SUPFAM" id="SSF56801">
    <property type="entry name" value="Acetyl-CoA synthetase-like"/>
    <property type="match status" value="2"/>
</dbReference>
<dbReference type="EMBL" id="BOMQ01000102">
    <property type="protein sequence ID" value="GIE54409.1"/>
    <property type="molecule type" value="Genomic_DNA"/>
</dbReference>
<keyword evidence="3" id="KW-0596">Phosphopantetheine</keyword>
<dbReference type="InterPro" id="IPR006162">
    <property type="entry name" value="Ppantetheine_attach_site"/>
</dbReference>
<dbReference type="InterPro" id="IPR000873">
    <property type="entry name" value="AMP-dep_synth/lig_dom"/>
</dbReference>
<dbReference type="SMART" id="SM00823">
    <property type="entry name" value="PKS_PP"/>
    <property type="match status" value="3"/>
</dbReference>
<dbReference type="RefSeq" id="WP_203777196.1">
    <property type="nucleotide sequence ID" value="NZ_BAAAYJ010000098.1"/>
</dbReference>
<dbReference type="GO" id="GO:0005829">
    <property type="term" value="C:cytosol"/>
    <property type="evidence" value="ECO:0007669"/>
    <property type="project" value="TreeGrafter"/>
</dbReference>
<dbReference type="GO" id="GO:0008610">
    <property type="term" value="P:lipid biosynthetic process"/>
    <property type="evidence" value="ECO:0007669"/>
    <property type="project" value="UniProtKB-ARBA"/>
</dbReference>
<dbReference type="GO" id="GO:0017000">
    <property type="term" value="P:antibiotic biosynthetic process"/>
    <property type="evidence" value="ECO:0007669"/>
    <property type="project" value="UniProtKB-KW"/>
</dbReference>
<comment type="cofactor">
    <cofactor evidence="1">
        <name>pantetheine 4'-phosphate</name>
        <dbReference type="ChEBI" id="CHEBI:47942"/>
    </cofactor>
</comment>
<dbReference type="SMART" id="SM01294">
    <property type="entry name" value="PKS_PP_betabranch"/>
    <property type="match status" value="1"/>
</dbReference>
<dbReference type="InterPro" id="IPR045851">
    <property type="entry name" value="AMP-bd_C_sf"/>
</dbReference>
<feature type="domain" description="Carrier" evidence="8">
    <location>
        <begin position="1499"/>
        <end position="1574"/>
    </location>
</feature>
<feature type="domain" description="Carrier" evidence="8">
    <location>
        <begin position="940"/>
        <end position="1015"/>
    </location>
</feature>
<sequence>MTDVRVDRRPVSAAQLGIWVAQQVLPDSPLYNCGCYYEIGAADPGLLDRAVRHTLAETEALRSRFETIDDQLWQLVGPADPEPLEVVDLRAEPDPEAAARRWMGAAMAEVRPLGRAPLSRQAVLLLGADRRLWFHGYHHAVLDGFGQSVYAARVAQVYAALAAGRTPPERVFATLDEAHADAAVDPASRRFAADRDYWLGAFADRPEPVGLAGRAGAAGPTQLRRIRPLPPGCAARFAAAAEAVGSTWPAAVIAAVAAYYHRMTGREEIVFALPLAGRRGRASLSTPGALVNVLPIRLSVSSRATFAELARQAGRRLADVLRHQRFRGEQLFQELGLSGERAFWGPTVNVMGFGGDLALGPVTAVPHPLATGPVQDLKINFYGTPATGVRLELDADPARYDAVAVAEHQDRLIRLLTALGHDPATRIGAVDLLDPAERDRILHAWNETAPLHPGRDLPGLFAEQVARTPDAVAVEHAGTTLTYAELDRQANRLARHLIARGAGPERLVGVRLPRSAELMVVLLGVLKAGAGYLPLDPSYPPDRVAAVLADAEPVLVIDDPAVLADSAGRPATPVTDAERSAPLLPQHPAYVIYTSGSTGRPKGVLIDHRALGEFLTTCRDRYPQAAGTALLHSSISFDLTVTALFTPLVAGGRVRVADLPGDGPAAGPPPTFVKATPSHLALLEGPGDAASPTGALVLGGEQLLGEALAPWRARHPQAAVFNDYGPTETTVNCADYLLAPGDRTPAGAVPIGRPLPGNRLYVLDPALRPVPAGATGELYIGGTGLARGYLHRPALTGQRFVADPYAGPGARMYRSGDLARWRRDGNLEYLGRVDDQVKIRGHRVEPGEIEAVLAGAGPVARCAVVVREDRPGDQRLVAYVVAAHGTVDPAALTGYLAERLPAYMVPSAIVELDELPWTPNGKLDRRALPVPPRPAAAGRAPASPREEILAGLFAEILGVARVGADDDFFALGGHSLLATRLVSRVRSVFGAELSLGRIFAAPTVAALAAALDGAGTGRSPITARPRPDRLPLSSAQQRLRFLDILERDSTAYHAPGALRLTGPLEPAALAAALADLVARHESLRTVFAADDDGFHQVILPPERARPALPVAVIEEAELPARLAAEAARPFDLTAEPPIRARLFGLGPQDHVLLLVLHHIAGDGWSMRPLARDLAAAYRARLRGAEPDWPALPVQYADYALWQQEFLGADRDPAGEASRQLGYWRRQLSGLPAELALPADRDRRDDMARHAERAGVDLPAALHEGLHALARGHGASLFMVVQAALAALLTRLGAGEDIPLGTPIAGRTDAAVEELVGFFANTLVIRADTAGDPAFGELLARVRETSLAAYAHQDVPFERLVEELNPPRSLARHPLFQVCLTLHNADPAAVVAEVADLPGVTVGLLPVPGGDAMFDLNLELTERFGPDGRPAGVRLDLDAAAGLFDAATARALADAFAAVLAAVAADPTRPISALEAPAVGQRRGPGVAGAGAAAVVRSRGPRTPQEQILCTLFAETLDVDAVGVDDDFFARGGHSLSAVRLLSRIRGELGVEVSIRTLFAHPSVAGLLPHLRGAAGGRPPVVPAVRPARLPLSYAQQRLWFLHHLEGPSATYNIPVALRLTGRLDRDALTAALGDLVLRHESLRTVFAQDDSGSYQVVLPPERARVPLTVRALPAVADDGTLRAAAAEPFDLGRDLPVRATLFAGPDEHVLLVVIHHIAGDGRSLGPLARDLATAYAARAAGAAPGWSPLPVQYADYTLWQRTMLGAEEEPDSEFGRQLRYWRETLAGLPEELTLPTDRPRPPRQSYRGDRVRREVPAELHRALRQLARDTRSSLVMVVQAALAATLSRLGAGADVPIGMPIAGRTDAAVEDLVGFFVNTLVLRNDLRGDPTFRELVARVRDTNLGAYAHQDVPFERLVDVLSPARSLARHPLFQVLLGFDDNTEALAALRLPGLTVRAEAPETGRAKFDLSFFFDEAYGPDGAPRSLTAALEYSTDLYDRDTAEAVLATLLRVCAAVAADPDVPVGRIEVLTGADRDRVLRDWNRAPHPVAYELVPDRLARQAARRPGALAVLADGAALTYGELDAAANRLARHLIARGAGPETVVAIALPRTPGMVVAMVAALKAGAAYLTLDPAAPDQRLRAVVADCGAVAVVTDARTGDRLRPGTPQVVVDDPATAGAVAAASGAAVTDADRRGPLDPRHPAYVVYTSGSTGTPKGVVMPMGALTNLLAWHTGTYRGVPGTRVAQFLAVSFDFAVQEILQALVAGKTLVLPAEHVRRDAYELAAWIEEYAVNELFAPRLVIDAVLAAAVDRGSALRTLTDVFQGGEAFQLGEELRAFCAADGRRRAHNVYGPAETHAVTTATLPADPAAWPATAPIGRPLWNATVYVLDERLRPVPIGAPGELYVGGAQLARGYLNRPARTAERFVASPFGPPGDRLYRTGDLVRWTRDGQLRFLGRGDHQVKIGGFRVEPGEVEAVLAAHPAVTTAVVVPRDDRPGGTRLIAYAVPDPRHDLGPDGGRRLRAHLEEQLPGYLVPAAVVLVDGLPLTANGKLDRAALPVPEFGAGNGRGPRDEREKVLAGLFAEVLGVSEVGVDEGFFDLGGDSIMSIQLVSRARRAGLELSVREVFEHRTVEALAPVVRRLAAVPPEEPGAAYGDVPATPILRWLADRVASPAVVGTFNMSIVLRVPATLALEPLTVAVRAVVDRHDALRARLDTGGSWRLTVPPPGPVDAAALVSRVDATGLDEPALTSLVRRHGHAARARLDPAGGVQLQLVWFDRGPGTAGLLLVLVHHIVMDGVSWRVLLPDLMEAYRAAEAGAEPVLQPVGTSLRRWARGLHATAADPLRAGEAGWWQDVLRRGDPPLGPRPVDPAVDTYGTAGALTRRLSPAVTEAVLTRVPALFHAEINDVLLAAFVLAWTRWRGRAGAGLLLDLEGHGRAEHLVEGADLTRTIGWFTTVFPVRLDGGAFDVDDALAGGPAAGVVLKRVKEQLRAVPDRGLGYGLARYLDPDTARGFVGLAAPQVGFNYLGRFAAPAAGSADWTPVFGLEAVPGEEDGMPLPHALDLNARTEETPDGPSLTAMWTWAGALLGDAQVAELAGLWFRALEALVAHADGPDAGGLTPSDVPLAVTQDEIDAFENEFDAEEEDEL</sequence>
<dbReference type="FunFam" id="1.10.1200.10:FF:000016">
    <property type="entry name" value="Non-ribosomal peptide synthase"/>
    <property type="match status" value="2"/>
</dbReference>
<dbReference type="FunFam" id="3.40.50.980:FF:000001">
    <property type="entry name" value="Non-ribosomal peptide synthetase"/>
    <property type="match status" value="2"/>
</dbReference>
<evidence type="ECO:0000256" key="3">
    <source>
        <dbReference type="ARBA" id="ARBA00022450"/>
    </source>
</evidence>
<comment type="caution">
    <text evidence="9">The sequence shown here is derived from an EMBL/GenBank/DDBJ whole genome shotgun (WGS) entry which is preliminary data.</text>
</comment>
<dbReference type="PANTHER" id="PTHR45527:SF1">
    <property type="entry name" value="FATTY ACID SYNTHASE"/>
    <property type="match status" value="1"/>
</dbReference>
<dbReference type="InterPro" id="IPR001242">
    <property type="entry name" value="Condensation_dom"/>
</dbReference>
<evidence type="ECO:0000256" key="5">
    <source>
        <dbReference type="ARBA" id="ARBA00022737"/>
    </source>
</evidence>
<dbReference type="CDD" id="cd17651">
    <property type="entry name" value="A_NRPS_VisG_like"/>
    <property type="match status" value="1"/>
</dbReference>
<dbReference type="Pfam" id="PF13193">
    <property type="entry name" value="AMP-binding_C"/>
    <property type="match status" value="2"/>
</dbReference>
<feature type="region of interest" description="Disordered" evidence="7">
    <location>
        <begin position="1791"/>
        <end position="1810"/>
    </location>
</feature>
<evidence type="ECO:0000259" key="8">
    <source>
        <dbReference type="PROSITE" id="PS50075"/>
    </source>
</evidence>
<dbReference type="SUPFAM" id="SSF52777">
    <property type="entry name" value="CoA-dependent acyltransferases"/>
    <property type="match status" value="8"/>
</dbReference>
<dbReference type="CDD" id="cd05930">
    <property type="entry name" value="A_NRPS"/>
    <property type="match status" value="1"/>
</dbReference>
<evidence type="ECO:0000256" key="7">
    <source>
        <dbReference type="SAM" id="MobiDB-lite"/>
    </source>
</evidence>
<dbReference type="Gene3D" id="3.30.559.30">
    <property type="entry name" value="Nonribosomal peptide synthetase, condensation domain"/>
    <property type="match status" value="4"/>
</dbReference>
<dbReference type="Pfam" id="PF00550">
    <property type="entry name" value="PP-binding"/>
    <property type="match status" value="3"/>
</dbReference>
<evidence type="ECO:0000313" key="9">
    <source>
        <dbReference type="EMBL" id="GIE54409.1"/>
    </source>
</evidence>
<evidence type="ECO:0000256" key="2">
    <source>
        <dbReference type="ARBA" id="ARBA00006432"/>
    </source>
</evidence>
<dbReference type="Pfam" id="PF00668">
    <property type="entry name" value="Condensation"/>
    <property type="match status" value="4"/>
</dbReference>
<evidence type="ECO:0000256" key="6">
    <source>
        <dbReference type="ARBA" id="ARBA00023194"/>
    </source>
</evidence>
<dbReference type="FunFam" id="2.30.38.10:FF:000001">
    <property type="entry name" value="Non-ribosomal peptide synthetase PvdI"/>
    <property type="match status" value="2"/>
</dbReference>
<dbReference type="Gene3D" id="1.10.1200.10">
    <property type="entry name" value="ACP-like"/>
    <property type="match status" value="3"/>
</dbReference>
<evidence type="ECO:0000256" key="1">
    <source>
        <dbReference type="ARBA" id="ARBA00001957"/>
    </source>
</evidence>
<dbReference type="GO" id="GO:0044550">
    <property type="term" value="P:secondary metabolite biosynthetic process"/>
    <property type="evidence" value="ECO:0007669"/>
    <property type="project" value="TreeGrafter"/>
</dbReference>
<protein>
    <recommendedName>
        <fullName evidence="8">Carrier domain-containing protein</fullName>
    </recommendedName>
</protein>
<dbReference type="Gene3D" id="3.30.559.10">
    <property type="entry name" value="Chloramphenicol acetyltransferase-like domain"/>
    <property type="match status" value="4"/>
</dbReference>
<dbReference type="InterPro" id="IPR025110">
    <property type="entry name" value="AMP-bd_C"/>
</dbReference>
<dbReference type="InterPro" id="IPR036736">
    <property type="entry name" value="ACP-like_sf"/>
</dbReference>
<accession>A0A919MLW9</accession>
<dbReference type="InterPro" id="IPR023213">
    <property type="entry name" value="CAT-like_dom_sf"/>
</dbReference>
<dbReference type="GO" id="GO:0072330">
    <property type="term" value="P:monocarboxylic acid biosynthetic process"/>
    <property type="evidence" value="ECO:0007669"/>
    <property type="project" value="UniProtKB-ARBA"/>
</dbReference>
<dbReference type="SUPFAM" id="SSF47336">
    <property type="entry name" value="ACP-like"/>
    <property type="match status" value="3"/>
</dbReference>
<dbReference type="Gene3D" id="2.30.38.10">
    <property type="entry name" value="Luciferase, Domain 3"/>
    <property type="match status" value="2"/>
</dbReference>
<dbReference type="PANTHER" id="PTHR45527">
    <property type="entry name" value="NONRIBOSOMAL PEPTIDE SYNTHETASE"/>
    <property type="match status" value="1"/>
</dbReference>
<proteinExistence type="inferred from homology"/>
<dbReference type="PROSITE" id="PS50075">
    <property type="entry name" value="CARRIER"/>
    <property type="match status" value="3"/>
</dbReference>
<evidence type="ECO:0000313" key="10">
    <source>
        <dbReference type="Proteomes" id="UP000647172"/>
    </source>
</evidence>
<dbReference type="NCBIfam" id="TIGR01720">
    <property type="entry name" value="NRPS-para261"/>
    <property type="match status" value="1"/>
</dbReference>
<dbReference type="PROSITE" id="PS00012">
    <property type="entry name" value="PHOSPHOPANTETHEINE"/>
    <property type="match status" value="2"/>
</dbReference>